<proteinExistence type="inferred from homology"/>
<organism evidence="7">
    <name type="scientific">hydrothermal vent metagenome</name>
    <dbReference type="NCBI Taxonomy" id="652676"/>
    <lineage>
        <taxon>unclassified sequences</taxon>
        <taxon>metagenomes</taxon>
        <taxon>ecological metagenomes</taxon>
    </lineage>
</organism>
<evidence type="ECO:0000256" key="1">
    <source>
        <dbReference type="ARBA" id="ARBA00004514"/>
    </source>
</evidence>
<evidence type="ECO:0008006" key="8">
    <source>
        <dbReference type="Google" id="ProtNLM"/>
    </source>
</evidence>
<reference evidence="7" key="1">
    <citation type="submission" date="2018-06" db="EMBL/GenBank/DDBJ databases">
        <authorList>
            <person name="Zhirakovskaya E."/>
        </authorList>
    </citation>
    <scope>NUCLEOTIDE SEQUENCE</scope>
</reference>
<dbReference type="GO" id="GO:0044780">
    <property type="term" value="P:bacterial-type flagellum assembly"/>
    <property type="evidence" value="ECO:0007669"/>
    <property type="project" value="InterPro"/>
</dbReference>
<gene>
    <name evidence="7" type="ORF">MNBD_NITROSPINAE02-671</name>
</gene>
<evidence type="ECO:0000256" key="5">
    <source>
        <dbReference type="ARBA" id="ARBA00023186"/>
    </source>
</evidence>
<dbReference type="CDD" id="cd16098">
    <property type="entry name" value="FliS"/>
    <property type="match status" value="1"/>
</dbReference>
<protein>
    <recommendedName>
        <fullName evidence="8">Flagellar biosynthesis protein FliS</fullName>
    </recommendedName>
</protein>
<comment type="subcellular location">
    <subcellularLocation>
        <location evidence="1">Cytoplasm</location>
        <location evidence="1">Cytosol</location>
    </subcellularLocation>
</comment>
<dbReference type="InterPro" id="IPR003713">
    <property type="entry name" value="FliS"/>
</dbReference>
<feature type="region of interest" description="Disordered" evidence="6">
    <location>
        <begin position="124"/>
        <end position="143"/>
    </location>
</feature>
<dbReference type="PANTHER" id="PTHR34773">
    <property type="entry name" value="FLAGELLAR SECRETION CHAPERONE FLIS"/>
    <property type="match status" value="1"/>
</dbReference>
<evidence type="ECO:0000256" key="3">
    <source>
        <dbReference type="ARBA" id="ARBA00022490"/>
    </source>
</evidence>
<evidence type="ECO:0000256" key="6">
    <source>
        <dbReference type="SAM" id="MobiDB-lite"/>
    </source>
</evidence>
<dbReference type="EMBL" id="UOGE01000105">
    <property type="protein sequence ID" value="VAX25326.1"/>
    <property type="molecule type" value="Genomic_DNA"/>
</dbReference>
<sequence length="143" mass="15397">MYGNGKQNVYRANEVSTVSKAKLILLMYDGAIRFINEAIRRVDTNDVAGRGMYISKAQKIVDELNGALNHKAGGEVAVNLDKVYVEVSRNLIDANIKGSKEPLDSALSSMKGLRSAWGQVIKMTGKNGARPSNNQGLGASISL</sequence>
<dbReference type="Pfam" id="PF02561">
    <property type="entry name" value="FliS"/>
    <property type="match status" value="1"/>
</dbReference>
<evidence type="ECO:0000256" key="2">
    <source>
        <dbReference type="ARBA" id="ARBA00008787"/>
    </source>
</evidence>
<name>A0A3B1C492_9ZZZZ</name>
<keyword evidence="3" id="KW-0963">Cytoplasm</keyword>
<comment type="similarity">
    <text evidence="2">Belongs to the FliS family.</text>
</comment>
<keyword evidence="4" id="KW-1005">Bacterial flagellum biogenesis</keyword>
<dbReference type="SUPFAM" id="SSF101116">
    <property type="entry name" value="Flagellar export chaperone FliS"/>
    <property type="match status" value="1"/>
</dbReference>
<dbReference type="InterPro" id="IPR036584">
    <property type="entry name" value="FliS_sf"/>
</dbReference>
<feature type="compositionally biased region" description="Polar residues" evidence="6">
    <location>
        <begin position="130"/>
        <end position="143"/>
    </location>
</feature>
<dbReference type="Gene3D" id="1.20.120.340">
    <property type="entry name" value="Flagellar protein FliS"/>
    <property type="match status" value="1"/>
</dbReference>
<dbReference type="NCBIfam" id="TIGR00208">
    <property type="entry name" value="fliS"/>
    <property type="match status" value="1"/>
</dbReference>
<evidence type="ECO:0000256" key="4">
    <source>
        <dbReference type="ARBA" id="ARBA00022795"/>
    </source>
</evidence>
<dbReference type="PIRSF" id="PIRSF039090">
    <property type="entry name" value="Flis"/>
    <property type="match status" value="1"/>
</dbReference>
<accession>A0A3B1C492</accession>
<dbReference type="AlphaFoldDB" id="A0A3B1C492"/>
<dbReference type="PANTHER" id="PTHR34773:SF1">
    <property type="entry name" value="FLAGELLAR SECRETION CHAPERONE FLIS"/>
    <property type="match status" value="1"/>
</dbReference>
<dbReference type="GO" id="GO:0005829">
    <property type="term" value="C:cytosol"/>
    <property type="evidence" value="ECO:0007669"/>
    <property type="project" value="UniProtKB-SubCell"/>
</dbReference>
<keyword evidence="5" id="KW-0143">Chaperone</keyword>
<evidence type="ECO:0000313" key="7">
    <source>
        <dbReference type="EMBL" id="VAX25326.1"/>
    </source>
</evidence>
<dbReference type="GO" id="GO:0071973">
    <property type="term" value="P:bacterial-type flagellum-dependent cell motility"/>
    <property type="evidence" value="ECO:0007669"/>
    <property type="project" value="TreeGrafter"/>
</dbReference>